<dbReference type="InterPro" id="IPR001841">
    <property type="entry name" value="Znf_RING"/>
</dbReference>
<sequence>CSICLDAPRQRGALACGHAFCFDCIRDWSQRETTCPLCKQRFTAIQRADSPAAALSEDVTDVTDSDAF</sequence>
<feature type="non-terminal residue" evidence="6">
    <location>
        <position position="1"/>
    </location>
</feature>
<dbReference type="PROSITE" id="PS00518">
    <property type="entry name" value="ZF_RING_1"/>
    <property type="match status" value="1"/>
</dbReference>
<evidence type="ECO:0000259" key="5">
    <source>
        <dbReference type="PROSITE" id="PS50089"/>
    </source>
</evidence>
<keyword evidence="3" id="KW-0862">Zinc</keyword>
<reference evidence="6" key="1">
    <citation type="submission" date="2021-02" db="EMBL/GenBank/DDBJ databases">
        <title>First Annotated Genome of the Yellow-green Alga Tribonema minus.</title>
        <authorList>
            <person name="Mahan K.M."/>
        </authorList>
    </citation>
    <scope>NUCLEOTIDE SEQUENCE</scope>
    <source>
        <strain evidence="6">UTEX B ZZ1240</strain>
    </source>
</reference>
<protein>
    <recommendedName>
        <fullName evidence="5">RING-type domain-containing protein</fullName>
    </recommendedName>
</protein>
<keyword evidence="1" id="KW-0479">Metal-binding</keyword>
<dbReference type="GO" id="GO:0008270">
    <property type="term" value="F:zinc ion binding"/>
    <property type="evidence" value="ECO:0007669"/>
    <property type="project" value="UniProtKB-KW"/>
</dbReference>
<organism evidence="6 7">
    <name type="scientific">Tribonema minus</name>
    <dbReference type="NCBI Taxonomy" id="303371"/>
    <lineage>
        <taxon>Eukaryota</taxon>
        <taxon>Sar</taxon>
        <taxon>Stramenopiles</taxon>
        <taxon>Ochrophyta</taxon>
        <taxon>PX clade</taxon>
        <taxon>Xanthophyceae</taxon>
        <taxon>Tribonematales</taxon>
        <taxon>Tribonemataceae</taxon>
        <taxon>Tribonema</taxon>
    </lineage>
</organism>
<evidence type="ECO:0000256" key="3">
    <source>
        <dbReference type="ARBA" id="ARBA00022833"/>
    </source>
</evidence>
<feature type="non-terminal residue" evidence="6">
    <location>
        <position position="68"/>
    </location>
</feature>
<comment type="caution">
    <text evidence="6">The sequence shown here is derived from an EMBL/GenBank/DDBJ whole genome shotgun (WGS) entry which is preliminary data.</text>
</comment>
<gene>
    <name evidence="6" type="ORF">JKP88DRAFT_323457</name>
</gene>
<feature type="domain" description="RING-type" evidence="5">
    <location>
        <begin position="1"/>
        <end position="39"/>
    </location>
</feature>
<dbReference type="InterPro" id="IPR018957">
    <property type="entry name" value="Znf_C3HC4_RING-type"/>
</dbReference>
<keyword evidence="7" id="KW-1185">Reference proteome</keyword>
<evidence type="ECO:0000256" key="4">
    <source>
        <dbReference type="PROSITE-ProRule" id="PRU00175"/>
    </source>
</evidence>
<dbReference type="SMART" id="SM00184">
    <property type="entry name" value="RING"/>
    <property type="match status" value="1"/>
</dbReference>
<evidence type="ECO:0000313" key="6">
    <source>
        <dbReference type="EMBL" id="KAG5180699.1"/>
    </source>
</evidence>
<dbReference type="EMBL" id="JAFCMP010000368">
    <property type="protein sequence ID" value="KAG5180699.1"/>
    <property type="molecule type" value="Genomic_DNA"/>
</dbReference>
<evidence type="ECO:0000256" key="1">
    <source>
        <dbReference type="ARBA" id="ARBA00022723"/>
    </source>
</evidence>
<dbReference type="PANTHER" id="PTHR47177:SF3">
    <property type="entry name" value="F18C1.6 PROTEIN"/>
    <property type="match status" value="1"/>
</dbReference>
<dbReference type="InterPro" id="IPR017907">
    <property type="entry name" value="Znf_RING_CS"/>
</dbReference>
<evidence type="ECO:0000256" key="2">
    <source>
        <dbReference type="ARBA" id="ARBA00022771"/>
    </source>
</evidence>
<keyword evidence="2 4" id="KW-0863">Zinc-finger</keyword>
<accession>A0A836CCI2</accession>
<dbReference type="SUPFAM" id="SSF57850">
    <property type="entry name" value="RING/U-box"/>
    <property type="match status" value="1"/>
</dbReference>
<dbReference type="PANTHER" id="PTHR47177">
    <property type="entry name" value="F18C1.6 PROTEIN"/>
    <property type="match status" value="1"/>
</dbReference>
<dbReference type="Gene3D" id="3.30.40.10">
    <property type="entry name" value="Zinc/RING finger domain, C3HC4 (zinc finger)"/>
    <property type="match status" value="1"/>
</dbReference>
<proteinExistence type="predicted"/>
<dbReference type="OrthoDB" id="1630758at2759"/>
<dbReference type="Proteomes" id="UP000664859">
    <property type="component" value="Unassembled WGS sequence"/>
</dbReference>
<evidence type="ECO:0000313" key="7">
    <source>
        <dbReference type="Proteomes" id="UP000664859"/>
    </source>
</evidence>
<dbReference type="PROSITE" id="PS50089">
    <property type="entry name" value="ZF_RING_2"/>
    <property type="match status" value="1"/>
</dbReference>
<dbReference type="InterPro" id="IPR013083">
    <property type="entry name" value="Znf_RING/FYVE/PHD"/>
</dbReference>
<dbReference type="Pfam" id="PF00097">
    <property type="entry name" value="zf-C3HC4"/>
    <property type="match status" value="1"/>
</dbReference>
<dbReference type="AlphaFoldDB" id="A0A836CCI2"/>
<name>A0A836CCI2_9STRA</name>